<feature type="chain" id="PRO_5011527511" evidence="3">
    <location>
        <begin position="19"/>
        <end position="468"/>
    </location>
</feature>
<accession>A0A1I5UFK1</accession>
<dbReference type="PANTHER" id="PTHR30023:SF0">
    <property type="entry name" value="PENICILLIN-SENSITIVE CARBOXYPEPTIDASE A"/>
    <property type="match status" value="1"/>
</dbReference>
<dbReference type="OrthoDB" id="9802627at2"/>
<dbReference type="AlphaFoldDB" id="A0A1I5UFK1"/>
<dbReference type="Proteomes" id="UP000199031">
    <property type="component" value="Unassembled WGS sequence"/>
</dbReference>
<dbReference type="InterPro" id="IPR012338">
    <property type="entry name" value="Beta-lactam/transpept-like"/>
</dbReference>
<dbReference type="PANTHER" id="PTHR30023">
    <property type="entry name" value="D-ALANYL-D-ALANINE CARBOXYPEPTIDASE"/>
    <property type="match status" value="1"/>
</dbReference>
<dbReference type="GO" id="GO:0000270">
    <property type="term" value="P:peptidoglycan metabolic process"/>
    <property type="evidence" value="ECO:0007669"/>
    <property type="project" value="TreeGrafter"/>
</dbReference>
<evidence type="ECO:0000313" key="5">
    <source>
        <dbReference type="Proteomes" id="UP000199031"/>
    </source>
</evidence>
<keyword evidence="4" id="KW-0645">Protease</keyword>
<keyword evidence="5" id="KW-1185">Reference proteome</keyword>
<gene>
    <name evidence="4" type="ORF">SAMN05444277_103263</name>
</gene>
<keyword evidence="4" id="KW-0121">Carboxypeptidase</keyword>
<evidence type="ECO:0000256" key="2">
    <source>
        <dbReference type="ARBA" id="ARBA00022801"/>
    </source>
</evidence>
<dbReference type="InterPro" id="IPR000667">
    <property type="entry name" value="Peptidase_S13"/>
</dbReference>
<evidence type="ECO:0000256" key="3">
    <source>
        <dbReference type="SAM" id="SignalP"/>
    </source>
</evidence>
<dbReference type="GO" id="GO:0006508">
    <property type="term" value="P:proteolysis"/>
    <property type="evidence" value="ECO:0007669"/>
    <property type="project" value="InterPro"/>
</dbReference>
<protein>
    <submittedName>
        <fullName evidence="4">D-alanyl-D-alanine carboxypeptidase / D-alanyl-D-alanine-endopeptidase (Penicillin-binding protein 4)</fullName>
    </submittedName>
</protein>
<dbReference type="PRINTS" id="PR00922">
    <property type="entry name" value="DADACBPTASE3"/>
</dbReference>
<proteinExistence type="inferred from homology"/>
<dbReference type="RefSeq" id="WP_090656948.1">
    <property type="nucleotide sequence ID" value="NZ_FOXQ01000003.1"/>
</dbReference>
<organism evidence="4 5">
    <name type="scientific">Parafilimonas terrae</name>
    <dbReference type="NCBI Taxonomy" id="1465490"/>
    <lineage>
        <taxon>Bacteria</taxon>
        <taxon>Pseudomonadati</taxon>
        <taxon>Bacteroidota</taxon>
        <taxon>Chitinophagia</taxon>
        <taxon>Chitinophagales</taxon>
        <taxon>Chitinophagaceae</taxon>
        <taxon>Parafilimonas</taxon>
    </lineage>
</organism>
<dbReference type="GO" id="GO:0004185">
    <property type="term" value="F:serine-type carboxypeptidase activity"/>
    <property type="evidence" value="ECO:0007669"/>
    <property type="project" value="InterPro"/>
</dbReference>
<dbReference type="NCBIfam" id="TIGR00666">
    <property type="entry name" value="PBP4"/>
    <property type="match status" value="1"/>
</dbReference>
<evidence type="ECO:0000256" key="1">
    <source>
        <dbReference type="ARBA" id="ARBA00006096"/>
    </source>
</evidence>
<reference evidence="4 5" key="1">
    <citation type="submission" date="2016-10" db="EMBL/GenBank/DDBJ databases">
        <authorList>
            <person name="de Groot N.N."/>
        </authorList>
    </citation>
    <scope>NUCLEOTIDE SEQUENCE [LARGE SCALE GENOMIC DNA]</scope>
    <source>
        <strain evidence="4 5">DSM 28286</strain>
    </source>
</reference>
<dbReference type="EMBL" id="FOXQ01000003">
    <property type="protein sequence ID" value="SFP94054.1"/>
    <property type="molecule type" value="Genomic_DNA"/>
</dbReference>
<dbReference type="Pfam" id="PF02113">
    <property type="entry name" value="Peptidase_S13"/>
    <property type="match status" value="1"/>
</dbReference>
<name>A0A1I5UFK1_9BACT</name>
<evidence type="ECO:0000313" key="4">
    <source>
        <dbReference type="EMBL" id="SFP94054.1"/>
    </source>
</evidence>
<dbReference type="Gene3D" id="3.40.710.10">
    <property type="entry name" value="DD-peptidase/beta-lactamase superfamily"/>
    <property type="match status" value="1"/>
</dbReference>
<keyword evidence="3" id="KW-0732">Signal</keyword>
<dbReference type="STRING" id="1465490.SAMN05444277_103263"/>
<dbReference type="Gene3D" id="3.50.80.20">
    <property type="entry name" value="D-Ala-D-Ala carboxypeptidase C, peptidase S13"/>
    <property type="match status" value="1"/>
</dbReference>
<dbReference type="SUPFAM" id="SSF56601">
    <property type="entry name" value="beta-lactamase/transpeptidase-like"/>
    <property type="match status" value="1"/>
</dbReference>
<sequence>MRIAFILLFTYFSITATAQNITQKINAAVNNFLNNEQLKHAVVGLYVTDENGNKVYALNEEYGLAPASTQKVFTSIAALSLLGKDFTYKTEIGYTGNIENGNLNGDLIIKGFGDPTFGSWRYGNTKPASVLNFIVAKIKDAGINTINGNIILDDGAFSYQPLPGGYIWDDMGNYYGSGSWAINWRENQYDLILKPGKNIGDTSAIIKTSPPINIKEYNNFITTAKPNSGDNTILYLPPYGNNAFAEGTIPAGVKDFTVSGSLPYASDQFKAELDSALQKNGIAVKNSIITGASFAKQYKAIPVAENIIATYHSPALDSIVYWFLQKSINLYGECLLKTIAYQQHHYGCADFGVADLKKFWQQNGIDSSSLNISDGSGLSPQNRVTTHALVNALLYAKKQSWFQSFYNALPVYNNMKLKSGTISACRAFAGYHTAANGKKYVVAIIVNNYDVSKGSVTSKIFKVLDALK</sequence>
<feature type="signal peptide" evidence="3">
    <location>
        <begin position="1"/>
        <end position="18"/>
    </location>
</feature>
<comment type="similarity">
    <text evidence="1">Belongs to the peptidase S13 family.</text>
</comment>
<keyword evidence="2" id="KW-0378">Hydrolase</keyword>